<accession>A0A0V7ZIH2</accession>
<dbReference type="SUPFAM" id="SSF48208">
    <property type="entry name" value="Six-hairpin glycosidases"/>
    <property type="match status" value="1"/>
</dbReference>
<evidence type="ECO:0008006" key="3">
    <source>
        <dbReference type="Google" id="ProtNLM"/>
    </source>
</evidence>
<proteinExistence type="predicted"/>
<dbReference type="InterPro" id="IPR008928">
    <property type="entry name" value="6-hairpin_glycosidase_sf"/>
</dbReference>
<name>A0A0V7ZIH2_9CYAN</name>
<reference evidence="1 2" key="1">
    <citation type="journal article" date="2015" name="Genome Announc.">
        <title>Draft Genome of the Euendolithic (true boring) Cyanobacterium Mastigocoleus testarum strain BC008.</title>
        <authorList>
            <person name="Guida B.S."/>
            <person name="Garcia-Pichel F."/>
        </authorList>
    </citation>
    <scope>NUCLEOTIDE SEQUENCE [LARGE SCALE GENOMIC DNA]</scope>
    <source>
        <strain evidence="1 2">BC008</strain>
    </source>
</reference>
<comment type="caution">
    <text evidence="1">The sequence shown here is derived from an EMBL/GenBank/DDBJ whole genome shotgun (WGS) entry which is preliminary data.</text>
</comment>
<dbReference type="AlphaFoldDB" id="A0A0V7ZIH2"/>
<evidence type="ECO:0000313" key="1">
    <source>
        <dbReference type="EMBL" id="KST64264.1"/>
    </source>
</evidence>
<keyword evidence="2" id="KW-1185">Reference proteome</keyword>
<dbReference type="EMBL" id="LMTZ01000125">
    <property type="protein sequence ID" value="KST64264.1"/>
    <property type="molecule type" value="Genomic_DNA"/>
</dbReference>
<dbReference type="GO" id="GO:0005975">
    <property type="term" value="P:carbohydrate metabolic process"/>
    <property type="evidence" value="ECO:0007669"/>
    <property type="project" value="InterPro"/>
</dbReference>
<evidence type="ECO:0000313" key="2">
    <source>
        <dbReference type="Proteomes" id="UP000053372"/>
    </source>
</evidence>
<sequence length="374" mass="43589">MMKLYEIILQSANSALPLLDPETGSMPSGHNGPYYDPETPVRNTSHWLITFLKAYSISKEQKFRNAAYKIVKYLCSEEVRPMKAAFWHRKNQKKDLCNGLIGQAWTIEALVIAAAELEMPELIALAEEVFLLHPFHENNALWERVSVDGTYLGYDVTFNHQLWFAAAGSLLARHTKGEVESQVCYFMEHLDKHLEVHTSGLIKHLISMKLFIKRNIFNLRIKLSREKLKILTNLMQMSEIAKHRKYMTQKEIGYHSFNLYAFALIKKQYPNNSFWNNNKIKKALAYAQSEGYWNGIKDSKYGYPYNPPGFETAFALDIFYPDRISQQEKWLAEQFRRSYDFEQNMMNINTEDTTTYAARIYEATRLSNLEVNLS</sequence>
<protein>
    <recommendedName>
        <fullName evidence="3">Agl cluster protein AglQ</fullName>
    </recommendedName>
</protein>
<gene>
    <name evidence="1" type="ORF">BC008_16630</name>
</gene>
<organism evidence="1 2">
    <name type="scientific">Mastigocoleus testarum BC008</name>
    <dbReference type="NCBI Taxonomy" id="371196"/>
    <lineage>
        <taxon>Bacteria</taxon>
        <taxon>Bacillati</taxon>
        <taxon>Cyanobacteriota</taxon>
        <taxon>Cyanophyceae</taxon>
        <taxon>Nostocales</taxon>
        <taxon>Hapalosiphonaceae</taxon>
        <taxon>Mastigocoleus</taxon>
    </lineage>
</organism>
<dbReference type="Proteomes" id="UP000053372">
    <property type="component" value="Unassembled WGS sequence"/>
</dbReference>